<keyword evidence="4" id="KW-0472">Membrane</keyword>
<dbReference type="InterPro" id="IPR051403">
    <property type="entry name" value="NosZ/Cyto_c_oxidase_sub2"/>
</dbReference>
<keyword evidence="2" id="KW-0479">Metal-binding</keyword>
<dbReference type="InterPro" id="IPR008972">
    <property type="entry name" value="Cupredoxin"/>
</dbReference>
<comment type="subcellular location">
    <subcellularLocation>
        <location evidence="1">Cell envelope</location>
    </subcellularLocation>
</comment>
<dbReference type="InterPro" id="IPR002429">
    <property type="entry name" value="CcO_II-like_C"/>
</dbReference>
<accession>A0A2H5Y3G4</accession>
<dbReference type="GO" id="GO:0030313">
    <property type="term" value="C:cell envelope"/>
    <property type="evidence" value="ECO:0007669"/>
    <property type="project" value="UniProtKB-SubCell"/>
</dbReference>
<dbReference type="GO" id="GO:0005507">
    <property type="term" value="F:copper ion binding"/>
    <property type="evidence" value="ECO:0007669"/>
    <property type="project" value="InterPro"/>
</dbReference>
<evidence type="ECO:0000256" key="1">
    <source>
        <dbReference type="ARBA" id="ARBA00004196"/>
    </source>
</evidence>
<gene>
    <name evidence="6" type="primary">cbaB_3</name>
    <name evidence="6" type="ORF">HRbin22_00207</name>
</gene>
<dbReference type="EC" id="1.9.3.1" evidence="6"/>
<protein>
    <submittedName>
        <fullName evidence="6">Cytochrome c oxidase subunit 2</fullName>
        <ecNumber evidence="6">1.9.3.1</ecNumber>
    </submittedName>
</protein>
<keyword evidence="4" id="KW-1133">Transmembrane helix</keyword>
<keyword evidence="4" id="KW-0812">Transmembrane</keyword>
<dbReference type="PROSITE" id="PS50857">
    <property type="entry name" value="COX2_CUA"/>
    <property type="match status" value="1"/>
</dbReference>
<evidence type="ECO:0000313" key="6">
    <source>
        <dbReference type="EMBL" id="GBD07981.1"/>
    </source>
</evidence>
<dbReference type="GO" id="GO:0004129">
    <property type="term" value="F:cytochrome-c oxidase activity"/>
    <property type="evidence" value="ECO:0007669"/>
    <property type="project" value="InterPro"/>
</dbReference>
<dbReference type="EMBL" id="BEHY01000002">
    <property type="protein sequence ID" value="GBD07981.1"/>
    <property type="molecule type" value="Genomic_DNA"/>
</dbReference>
<evidence type="ECO:0000256" key="3">
    <source>
        <dbReference type="ARBA" id="ARBA00023008"/>
    </source>
</evidence>
<dbReference type="GO" id="GO:0016491">
    <property type="term" value="F:oxidoreductase activity"/>
    <property type="evidence" value="ECO:0007669"/>
    <property type="project" value="UniProtKB-KW"/>
</dbReference>
<dbReference type="Gene3D" id="2.60.40.420">
    <property type="entry name" value="Cupredoxins - blue copper proteins"/>
    <property type="match status" value="1"/>
</dbReference>
<dbReference type="Proteomes" id="UP000236642">
    <property type="component" value="Unassembled WGS sequence"/>
</dbReference>
<name>A0A2H5Y3G4_9CHLR</name>
<feature type="transmembrane region" description="Helical" evidence="4">
    <location>
        <begin position="20"/>
        <end position="40"/>
    </location>
</feature>
<dbReference type="PANTHER" id="PTHR42838:SF2">
    <property type="entry name" value="NITROUS-OXIDE REDUCTASE"/>
    <property type="match status" value="1"/>
</dbReference>
<proteinExistence type="predicted"/>
<dbReference type="GO" id="GO:0016020">
    <property type="term" value="C:membrane"/>
    <property type="evidence" value="ECO:0007669"/>
    <property type="project" value="InterPro"/>
</dbReference>
<dbReference type="SUPFAM" id="SSF49503">
    <property type="entry name" value="Cupredoxins"/>
    <property type="match status" value="1"/>
</dbReference>
<evidence type="ECO:0000313" key="7">
    <source>
        <dbReference type="Proteomes" id="UP000236642"/>
    </source>
</evidence>
<keyword evidence="3" id="KW-0186">Copper</keyword>
<dbReference type="PANTHER" id="PTHR42838">
    <property type="entry name" value="CYTOCHROME C OXIDASE SUBUNIT II"/>
    <property type="match status" value="1"/>
</dbReference>
<feature type="domain" description="Cytochrome oxidase subunit II copper A binding" evidence="5">
    <location>
        <begin position="81"/>
        <end position="183"/>
    </location>
</feature>
<evidence type="ECO:0000256" key="2">
    <source>
        <dbReference type="ARBA" id="ARBA00022723"/>
    </source>
</evidence>
<comment type="caution">
    <text evidence="6">The sequence shown here is derived from an EMBL/GenBank/DDBJ whole genome shotgun (WGS) entry which is preliminary data.</text>
</comment>
<evidence type="ECO:0000259" key="5">
    <source>
        <dbReference type="PROSITE" id="PS50857"/>
    </source>
</evidence>
<organism evidence="6 7">
    <name type="scientific">Candidatus Thermoflexus japonica</name>
    <dbReference type="NCBI Taxonomy" id="2035417"/>
    <lineage>
        <taxon>Bacteria</taxon>
        <taxon>Bacillati</taxon>
        <taxon>Chloroflexota</taxon>
        <taxon>Thermoflexia</taxon>
        <taxon>Thermoflexales</taxon>
        <taxon>Thermoflexaceae</taxon>
        <taxon>Thermoflexus</taxon>
    </lineage>
</organism>
<evidence type="ECO:0000256" key="4">
    <source>
        <dbReference type="SAM" id="Phobius"/>
    </source>
</evidence>
<keyword evidence="6" id="KW-0560">Oxidoreductase</keyword>
<reference evidence="7" key="1">
    <citation type="submission" date="2017-09" db="EMBL/GenBank/DDBJ databases">
        <title>Metaegenomics of thermophilic ammonia-oxidizing enrichment culture.</title>
        <authorList>
            <person name="Kato S."/>
            <person name="Suzuki K."/>
        </authorList>
    </citation>
    <scope>NUCLEOTIDE SEQUENCE [LARGE SCALE GENOMIC DNA]</scope>
</reference>
<sequence>MIAPPQDWWKPLGRLERRWARMALLWCVLLTIAMLIWHLVGRQHVPVTTYRISTSAFRKQVEDFVRRYQVGEEKGIPIVEPPPGDIYLLARAWQWYPILRLQVGRTYRMHISSLDYQHGFSLQPGNLNLMVLPGYDHVVLFTPIRSGEYYIVCNEYCFVGHHLMIGKLLIDEGVAERRDGILFLPLSPLVEGRYP</sequence>
<dbReference type="AlphaFoldDB" id="A0A2H5Y3G4"/>